<evidence type="ECO:0000256" key="3">
    <source>
        <dbReference type="ARBA" id="ARBA00008981"/>
    </source>
</evidence>
<reference evidence="8 9" key="1">
    <citation type="journal article" date="2016" name="Nat. Commun.">
        <title>Thousands of microbial genomes shed light on interconnected biogeochemical processes in an aquifer system.</title>
        <authorList>
            <person name="Anantharaman K."/>
            <person name="Brown C.T."/>
            <person name="Hug L.A."/>
            <person name="Sharon I."/>
            <person name="Castelle C.J."/>
            <person name="Probst A.J."/>
            <person name="Thomas B.C."/>
            <person name="Singh A."/>
            <person name="Wilkins M.J."/>
            <person name="Karaoz U."/>
            <person name="Brodie E.L."/>
            <person name="Williams K.H."/>
            <person name="Hubbard S.S."/>
            <person name="Banfield J.F."/>
        </authorList>
    </citation>
    <scope>NUCLEOTIDE SEQUENCE [LARGE SCALE GENOMIC DNA]</scope>
</reference>
<dbReference type="GO" id="GO:0030170">
    <property type="term" value="F:pyridoxal phosphate binding"/>
    <property type="evidence" value="ECO:0007669"/>
    <property type="project" value="InterPro"/>
</dbReference>
<dbReference type="PROSITE" id="PS00600">
    <property type="entry name" value="AA_TRANSFER_CLASS_3"/>
    <property type="match status" value="1"/>
</dbReference>
<dbReference type="SUPFAM" id="SSF53383">
    <property type="entry name" value="PLP-dependent transferases"/>
    <property type="match status" value="1"/>
</dbReference>
<comment type="caution">
    <text evidence="8">The sequence shown here is derived from an EMBL/GenBank/DDBJ whole genome shotgun (WGS) entry which is preliminary data.</text>
</comment>
<dbReference type="UniPathway" id="UPA00251">
    <property type="reaction ID" value="UER00317"/>
</dbReference>
<evidence type="ECO:0000256" key="1">
    <source>
        <dbReference type="ARBA" id="ARBA00001933"/>
    </source>
</evidence>
<evidence type="ECO:0000256" key="2">
    <source>
        <dbReference type="ARBA" id="ARBA00004819"/>
    </source>
</evidence>
<comment type="catalytic activity">
    <reaction evidence="7">
        <text>(S)-4-amino-5-oxopentanoate = 5-aminolevulinate</text>
        <dbReference type="Rhea" id="RHEA:14265"/>
        <dbReference type="ChEBI" id="CHEBI:57501"/>
        <dbReference type="ChEBI" id="CHEBI:356416"/>
        <dbReference type="EC" id="5.4.3.8"/>
    </reaction>
</comment>
<comment type="cofactor">
    <cofactor evidence="1 7">
        <name>pyridoxal 5'-phosphate</name>
        <dbReference type="ChEBI" id="CHEBI:597326"/>
    </cofactor>
</comment>
<accession>A0A1F7S142</accession>
<dbReference type="GO" id="GO:0006782">
    <property type="term" value="P:protoporphyrinogen IX biosynthetic process"/>
    <property type="evidence" value="ECO:0007669"/>
    <property type="project" value="UniProtKB-UniRule"/>
</dbReference>
<comment type="pathway">
    <text evidence="2">Porphyrin-containing compound metabolism; protoporphyrin-IX biosynthesis; 5-aminolevulinate from L-glutamyl-tRNA(Glu): step 2/2.</text>
</comment>
<dbReference type="GO" id="GO:0042286">
    <property type="term" value="F:glutamate-1-semialdehyde 2,1-aminomutase activity"/>
    <property type="evidence" value="ECO:0007669"/>
    <property type="project" value="UniProtKB-UniRule"/>
</dbReference>
<dbReference type="EMBL" id="MGDE01000063">
    <property type="protein sequence ID" value="OGL47008.1"/>
    <property type="molecule type" value="Genomic_DNA"/>
</dbReference>
<dbReference type="CDD" id="cd00610">
    <property type="entry name" value="OAT_like"/>
    <property type="match status" value="1"/>
</dbReference>
<dbReference type="InterPro" id="IPR005814">
    <property type="entry name" value="Aminotrans_3"/>
</dbReference>
<keyword evidence="7" id="KW-0963">Cytoplasm</keyword>
<comment type="similarity">
    <text evidence="3 7">Belongs to the class-III pyridoxal-phosphate-dependent aminotransferase family. HemL subfamily.</text>
</comment>
<dbReference type="InterPro" id="IPR015422">
    <property type="entry name" value="PyrdxlP-dep_Trfase_small"/>
</dbReference>
<protein>
    <recommendedName>
        <fullName evidence="7">Glutamate-1-semialdehyde 2,1-aminomutase</fullName>
        <shortName evidence="7">GSA</shortName>
        <ecNumber evidence="7">5.4.3.8</ecNumber>
    </recommendedName>
    <alternativeName>
        <fullName evidence="7">Glutamate-1-semialdehyde aminotransferase</fullName>
        <shortName evidence="7">GSA-AT</shortName>
    </alternativeName>
</protein>
<organism evidence="8 9">
    <name type="scientific">Candidatus Schekmanbacteria bacterium RBG_16_38_10</name>
    <dbReference type="NCBI Taxonomy" id="1817879"/>
    <lineage>
        <taxon>Bacteria</taxon>
        <taxon>Candidatus Schekmaniibacteriota</taxon>
    </lineage>
</organism>
<evidence type="ECO:0000256" key="5">
    <source>
        <dbReference type="ARBA" id="ARBA00023235"/>
    </source>
</evidence>
<dbReference type="NCBIfam" id="NF000818">
    <property type="entry name" value="PRK00062.1"/>
    <property type="match status" value="1"/>
</dbReference>
<dbReference type="EC" id="5.4.3.8" evidence="7"/>
<dbReference type="InterPro" id="IPR049704">
    <property type="entry name" value="Aminotrans_3_PPA_site"/>
</dbReference>
<dbReference type="InterPro" id="IPR015421">
    <property type="entry name" value="PyrdxlP-dep_Trfase_major"/>
</dbReference>
<dbReference type="GO" id="GO:0005737">
    <property type="term" value="C:cytoplasm"/>
    <property type="evidence" value="ECO:0007669"/>
    <property type="project" value="UniProtKB-SubCell"/>
</dbReference>
<evidence type="ECO:0000256" key="4">
    <source>
        <dbReference type="ARBA" id="ARBA00022898"/>
    </source>
</evidence>
<keyword evidence="4 7" id="KW-0663">Pyridoxal phosphate</keyword>
<dbReference type="Gene3D" id="3.90.1150.10">
    <property type="entry name" value="Aspartate Aminotransferase, domain 1"/>
    <property type="match status" value="1"/>
</dbReference>
<comment type="subcellular location">
    <subcellularLocation>
        <location evidence="7">Cytoplasm</location>
    </subcellularLocation>
</comment>
<sequence length="428" mass="46868">MYLKQTSKKLFRKSVKYFPGGVNSPVRAYRSVGSTPIFIKKAKGSKIFDVDGNQYIDYVCSFGPLILGHSHPDIIKAITKAAGKGISFGACTEYEIKLASIIKRAISSIEMLRFVNSGTEATMSAIRLARAYTQKSKIIKFEGCYHGHSDSLLVKAGSGAATTGVPTSKGVPKFFIKDTISLSYNDIEEVKKAFIKYGNDIAAVIVEPIAGNMGVIKPAKGFFEALREITLKNNSLLIFDEVITGFRVSYGGAQKLYGIKPDLTCLGKIIGGGLPVGAYGGKKKIMEMISPSGPVYQAGTLSGNPLAMNAGIATLNILSEKCFYKKLEEKSEMLFSGITEKIKKQGIKASLSRAGSMFTIFFRDTPPTNYQEVCQCDINKFSRFFNFLLYEGLFIPPSQFEALFISQSHSDRDIEKTIKMIGNAFENI</sequence>
<evidence type="ECO:0000256" key="6">
    <source>
        <dbReference type="ARBA" id="ARBA00023244"/>
    </source>
</evidence>
<dbReference type="GO" id="GO:0008483">
    <property type="term" value="F:transaminase activity"/>
    <property type="evidence" value="ECO:0007669"/>
    <property type="project" value="InterPro"/>
</dbReference>
<keyword evidence="6 7" id="KW-0627">Porphyrin biosynthesis</keyword>
<evidence type="ECO:0000256" key="7">
    <source>
        <dbReference type="HAMAP-Rule" id="MF_00375"/>
    </source>
</evidence>
<evidence type="ECO:0000313" key="8">
    <source>
        <dbReference type="EMBL" id="OGL47008.1"/>
    </source>
</evidence>
<gene>
    <name evidence="7" type="primary">hemL</name>
    <name evidence="8" type="ORF">A2W05_01720</name>
</gene>
<dbReference type="InterPro" id="IPR004639">
    <property type="entry name" value="4pyrrol_synth_GluAld_NH2Trfase"/>
</dbReference>
<proteinExistence type="inferred from homology"/>
<dbReference type="InterPro" id="IPR015424">
    <property type="entry name" value="PyrdxlP-dep_Trfase"/>
</dbReference>
<dbReference type="PANTHER" id="PTHR43713:SF3">
    <property type="entry name" value="GLUTAMATE-1-SEMIALDEHYDE 2,1-AMINOMUTASE 1, CHLOROPLASTIC-RELATED"/>
    <property type="match status" value="1"/>
</dbReference>
<dbReference type="Gene3D" id="3.40.640.10">
    <property type="entry name" value="Type I PLP-dependent aspartate aminotransferase-like (Major domain)"/>
    <property type="match status" value="1"/>
</dbReference>
<keyword evidence="5 7" id="KW-0413">Isomerase</keyword>
<dbReference type="NCBIfam" id="TIGR00713">
    <property type="entry name" value="hemL"/>
    <property type="match status" value="1"/>
</dbReference>
<evidence type="ECO:0000313" key="9">
    <source>
        <dbReference type="Proteomes" id="UP000178797"/>
    </source>
</evidence>
<dbReference type="FunFam" id="3.40.640.10:FF:000021">
    <property type="entry name" value="Glutamate-1-semialdehyde 2,1-aminomutase"/>
    <property type="match status" value="1"/>
</dbReference>
<feature type="modified residue" description="N6-(pyridoxal phosphate)lysine" evidence="7">
    <location>
        <position position="268"/>
    </location>
</feature>
<comment type="subunit">
    <text evidence="7">Homodimer.</text>
</comment>
<dbReference type="AlphaFoldDB" id="A0A1F7S142"/>
<dbReference type="Proteomes" id="UP000178797">
    <property type="component" value="Unassembled WGS sequence"/>
</dbReference>
<name>A0A1F7S142_9BACT</name>
<dbReference type="HAMAP" id="MF_00375">
    <property type="entry name" value="HemL_aminotrans_3"/>
    <property type="match status" value="1"/>
</dbReference>
<dbReference type="PANTHER" id="PTHR43713">
    <property type="entry name" value="GLUTAMATE-1-SEMIALDEHYDE 2,1-AMINOMUTASE"/>
    <property type="match status" value="1"/>
</dbReference>
<dbReference type="Pfam" id="PF00202">
    <property type="entry name" value="Aminotran_3"/>
    <property type="match status" value="1"/>
</dbReference>